<keyword evidence="2" id="KW-1185">Reference proteome</keyword>
<organism evidence="1 2">
    <name type="scientific">Cichlidogyrus casuarinus</name>
    <dbReference type="NCBI Taxonomy" id="1844966"/>
    <lineage>
        <taxon>Eukaryota</taxon>
        <taxon>Metazoa</taxon>
        <taxon>Spiralia</taxon>
        <taxon>Lophotrochozoa</taxon>
        <taxon>Platyhelminthes</taxon>
        <taxon>Monogenea</taxon>
        <taxon>Monopisthocotylea</taxon>
        <taxon>Dactylogyridea</taxon>
        <taxon>Ancyrocephalidae</taxon>
        <taxon>Cichlidogyrus</taxon>
    </lineage>
</organism>
<dbReference type="Proteomes" id="UP001626550">
    <property type="component" value="Unassembled WGS sequence"/>
</dbReference>
<evidence type="ECO:0000313" key="1">
    <source>
        <dbReference type="EMBL" id="KAL3317728.1"/>
    </source>
</evidence>
<sequence length="112" mass="12259">MLLLWKDEPCALQKSLAHQVEQQLHASIAFPANHPNVTNFLQLIVIMVSAPAAIHVPDFVTQIASSSMTQSTYNVLLANFAIQGISAQKPSTRSGRLSLATFVEMCKNLWAP</sequence>
<evidence type="ECO:0000313" key="2">
    <source>
        <dbReference type="Proteomes" id="UP001626550"/>
    </source>
</evidence>
<name>A0ABD2QEB5_9PLAT</name>
<gene>
    <name evidence="1" type="ORF">Ciccas_003621</name>
</gene>
<proteinExistence type="predicted"/>
<protein>
    <submittedName>
        <fullName evidence="1">Uncharacterized protein</fullName>
    </submittedName>
</protein>
<reference evidence="1 2" key="1">
    <citation type="submission" date="2024-11" db="EMBL/GenBank/DDBJ databases">
        <title>Adaptive evolution of stress response genes in parasites aligns with host niche diversity.</title>
        <authorList>
            <person name="Hahn C."/>
            <person name="Resl P."/>
        </authorList>
    </citation>
    <scope>NUCLEOTIDE SEQUENCE [LARGE SCALE GENOMIC DNA]</scope>
    <source>
        <strain evidence="1">EGGRZ-B1_66</strain>
        <tissue evidence="1">Body</tissue>
    </source>
</reference>
<comment type="caution">
    <text evidence="1">The sequence shown here is derived from an EMBL/GenBank/DDBJ whole genome shotgun (WGS) entry which is preliminary data.</text>
</comment>
<accession>A0ABD2QEB5</accession>
<dbReference type="AlphaFoldDB" id="A0ABD2QEB5"/>
<dbReference type="EMBL" id="JBJKFK010000339">
    <property type="protein sequence ID" value="KAL3317728.1"/>
    <property type="molecule type" value="Genomic_DNA"/>
</dbReference>